<evidence type="ECO:0000313" key="3">
    <source>
        <dbReference type="Proteomes" id="UP000451565"/>
    </source>
</evidence>
<dbReference type="Pfam" id="PF00534">
    <property type="entry name" value="Glycos_transf_1"/>
    <property type="match status" value="1"/>
</dbReference>
<dbReference type="CDD" id="cd03809">
    <property type="entry name" value="GT4_MtfB-like"/>
    <property type="match status" value="1"/>
</dbReference>
<dbReference type="SUPFAM" id="SSF53756">
    <property type="entry name" value="UDP-Glycosyltransferase/glycogen phosphorylase"/>
    <property type="match status" value="1"/>
</dbReference>
<gene>
    <name evidence="2" type="ORF">GEV47_08860</name>
</gene>
<organism evidence="2 3">
    <name type="scientific">Glaciimonas soli</name>
    <dbReference type="NCBI Taxonomy" id="2590999"/>
    <lineage>
        <taxon>Bacteria</taxon>
        <taxon>Pseudomonadati</taxon>
        <taxon>Pseudomonadota</taxon>
        <taxon>Betaproteobacteria</taxon>
        <taxon>Burkholderiales</taxon>
        <taxon>Oxalobacteraceae</taxon>
        <taxon>Glaciimonas</taxon>
    </lineage>
</organism>
<dbReference type="GO" id="GO:0016757">
    <property type="term" value="F:glycosyltransferase activity"/>
    <property type="evidence" value="ECO:0007669"/>
    <property type="project" value="InterPro"/>
</dbReference>
<feature type="domain" description="Glycosyl transferase family 1" evidence="1">
    <location>
        <begin position="201"/>
        <end position="326"/>
    </location>
</feature>
<accession>A0A843YTX9</accession>
<comment type="caution">
    <text evidence="2">The sequence shown here is derived from an EMBL/GenBank/DDBJ whole genome shotgun (WGS) entry which is preliminary data.</text>
</comment>
<dbReference type="Gene3D" id="3.40.50.2000">
    <property type="entry name" value="Glycogen Phosphorylase B"/>
    <property type="match status" value="1"/>
</dbReference>
<evidence type="ECO:0000313" key="2">
    <source>
        <dbReference type="EMBL" id="MQR00791.1"/>
    </source>
</evidence>
<reference evidence="2 3" key="1">
    <citation type="submission" date="2019-10" db="EMBL/GenBank/DDBJ databases">
        <title>Glaciimonas soli sp. nov., a psychrophilic bacterium isolated from the forest soil of a high elevation mountain in Taiwan.</title>
        <authorList>
            <person name="Wang L.-T."/>
            <person name="Shieh W.Y."/>
        </authorList>
    </citation>
    <scope>NUCLEOTIDE SEQUENCE [LARGE SCALE GENOMIC DNA]</scope>
    <source>
        <strain evidence="2 3">GS1</strain>
    </source>
</reference>
<dbReference type="AlphaFoldDB" id="A0A843YTX9"/>
<dbReference type="Proteomes" id="UP000451565">
    <property type="component" value="Unassembled WGS sequence"/>
</dbReference>
<dbReference type="RefSeq" id="WP_153234412.1">
    <property type="nucleotide sequence ID" value="NZ_WINI01000004.1"/>
</dbReference>
<name>A0A843YTX9_9BURK</name>
<evidence type="ECO:0000259" key="1">
    <source>
        <dbReference type="Pfam" id="PF00534"/>
    </source>
</evidence>
<dbReference type="OrthoDB" id="433681at2"/>
<dbReference type="PANTHER" id="PTHR46401">
    <property type="entry name" value="GLYCOSYLTRANSFERASE WBBK-RELATED"/>
    <property type="match status" value="1"/>
</dbReference>
<keyword evidence="2" id="KW-0808">Transferase</keyword>
<dbReference type="EMBL" id="WINI01000004">
    <property type="protein sequence ID" value="MQR00791.1"/>
    <property type="molecule type" value="Genomic_DNA"/>
</dbReference>
<protein>
    <submittedName>
        <fullName evidence="2">Glycosyltransferase</fullName>
    </submittedName>
</protein>
<dbReference type="InterPro" id="IPR001296">
    <property type="entry name" value="Glyco_trans_1"/>
</dbReference>
<proteinExistence type="predicted"/>
<keyword evidence="3" id="KW-1185">Reference proteome</keyword>
<dbReference type="PANTHER" id="PTHR46401:SF9">
    <property type="entry name" value="MANNOSYLTRANSFERASE A"/>
    <property type="match status" value="1"/>
</dbReference>
<sequence>MREILIDVTRLLDRSMTGRLPTGVDRVGLAYIRHFSERAKALVRVSGRTIVLPQAASRILFSKLLTPSADFNRTVRWLVGRECFKWPGNRHLKDAFLFNTGHSGLEQTSYPRQLRRQGVRPLFVVHDLIPITHPEYCRPGEQGKHVIRMNNVLDLASGVIANSQATLDELNHFAQKAGKPMPPAMVALLAAPQFTAPAFVRPMAEPYFVMLSTIEPRKNHWLMLQLWRRLVERMGTRAPKLVVIGQRGWECENVIDLLERCEDLRGVVTELPDCSDADLATYLHHSQALLFPSFVEGYGMPLVEALTAGIPVIASDLPVFREIAGDIPDYLDPLDVMGWMTRIEAYTNTDSPGRTAQLNRMVHFVPPTWVTHFQLVEQLLERLQETVK</sequence>